<proteinExistence type="predicted"/>
<reference evidence="1 2" key="1">
    <citation type="submission" date="2011-02" db="EMBL/GenBank/DDBJ databases">
        <authorList>
            <person name="Weinstock G."/>
            <person name="Sodergren E."/>
            <person name="Clifton S."/>
            <person name="Fulton L."/>
            <person name="Fulton B."/>
            <person name="Courtney L."/>
            <person name="Fronick C."/>
            <person name="Harrison M."/>
            <person name="Strong C."/>
            <person name="Farmer C."/>
            <person name="Delahaunty K."/>
            <person name="Markovic C."/>
            <person name="Hall O."/>
            <person name="Minx P."/>
            <person name="Tomlinson C."/>
            <person name="Mitreva M."/>
            <person name="Hou S."/>
            <person name="Chen J."/>
            <person name="Wollam A."/>
            <person name="Pepin K.H."/>
            <person name="Johnson M."/>
            <person name="Bhonagiri V."/>
            <person name="Zhang X."/>
            <person name="Suruliraj S."/>
            <person name="Warren W."/>
            <person name="Chinwalla A."/>
            <person name="Mardis E.R."/>
            <person name="Wilson R.K."/>
        </authorList>
    </citation>
    <scope>NUCLEOTIDE SEQUENCE [LARGE SCALE GENOMIC DNA]</scope>
    <source>
        <strain evidence="1 2">YIT 12056</strain>
    </source>
</reference>
<gene>
    <name evidence="1" type="ORF">HMPREF9445_02086</name>
</gene>
<dbReference type="Proteomes" id="UP000010321">
    <property type="component" value="Unassembled WGS sequence"/>
</dbReference>
<organism evidence="1 2">
    <name type="scientific">Bacteroides clarus YIT 12056</name>
    <dbReference type="NCBI Taxonomy" id="762984"/>
    <lineage>
        <taxon>Bacteria</taxon>
        <taxon>Pseudomonadati</taxon>
        <taxon>Bacteroidota</taxon>
        <taxon>Bacteroidia</taxon>
        <taxon>Bacteroidales</taxon>
        <taxon>Bacteroidaceae</taxon>
        <taxon>Bacteroides</taxon>
    </lineage>
</organism>
<accession>A0ABP2KRT9</accession>
<keyword evidence="2" id="KW-1185">Reference proteome</keyword>
<comment type="caution">
    <text evidence="1">The sequence shown here is derived from an EMBL/GenBank/DDBJ whole genome shotgun (WGS) entry which is preliminary data.</text>
</comment>
<name>A0ABP2KRT9_9BACE</name>
<sequence>MTKVHNSPQRAQRFTEFFYFFRGVAVNHGLFRLVTWHAFSGCPLW</sequence>
<evidence type="ECO:0000313" key="2">
    <source>
        <dbReference type="Proteomes" id="UP000010321"/>
    </source>
</evidence>
<evidence type="ECO:0000313" key="1">
    <source>
        <dbReference type="EMBL" id="EGF51095.1"/>
    </source>
</evidence>
<dbReference type="EMBL" id="AFBM01000023">
    <property type="protein sequence ID" value="EGF51095.1"/>
    <property type="molecule type" value="Genomic_DNA"/>
</dbReference>
<protein>
    <submittedName>
        <fullName evidence="1">Uncharacterized protein</fullName>
    </submittedName>
</protein>